<dbReference type="SUPFAM" id="SSF53300">
    <property type="entry name" value="vWA-like"/>
    <property type="match status" value="1"/>
</dbReference>
<keyword evidence="4" id="KW-0107">Calcium channel</keyword>
<keyword evidence="15" id="KW-0407">Ion channel</keyword>
<evidence type="ECO:0000256" key="11">
    <source>
        <dbReference type="ARBA" id="ARBA00023065"/>
    </source>
</evidence>
<reference evidence="18 19" key="1">
    <citation type="journal article" date="2008" name="Nature">
        <title>The Trichoplax genome and the nature of placozoans.</title>
        <authorList>
            <person name="Srivastava M."/>
            <person name="Begovic E."/>
            <person name="Chapman J."/>
            <person name="Putnam N.H."/>
            <person name="Hellsten U."/>
            <person name="Kawashima T."/>
            <person name="Kuo A."/>
            <person name="Mitros T."/>
            <person name="Salamov A."/>
            <person name="Carpenter M.L."/>
            <person name="Signorovitch A.Y."/>
            <person name="Moreno M.A."/>
            <person name="Kamm K."/>
            <person name="Grimwood J."/>
            <person name="Schmutz J."/>
            <person name="Shapiro H."/>
            <person name="Grigoriev I.V."/>
            <person name="Buss L.W."/>
            <person name="Schierwater B."/>
            <person name="Dellaporta S.L."/>
            <person name="Rokhsar D.S."/>
        </authorList>
    </citation>
    <scope>NUCLEOTIDE SEQUENCE [LARGE SCALE GENOMIC DNA]</scope>
    <source>
        <strain evidence="18 19">Grell-BS-1999</strain>
    </source>
</reference>
<evidence type="ECO:0000256" key="4">
    <source>
        <dbReference type="ARBA" id="ARBA00022673"/>
    </source>
</evidence>
<keyword evidence="19" id="KW-1185">Reference proteome</keyword>
<keyword evidence="2" id="KW-0813">Transport</keyword>
<dbReference type="InParanoid" id="B3RWX4"/>
<dbReference type="Pfam" id="PF08473">
    <property type="entry name" value="VGCC_alpha2"/>
    <property type="match status" value="1"/>
</dbReference>
<evidence type="ECO:0000259" key="17">
    <source>
        <dbReference type="PROSITE" id="PS50234"/>
    </source>
</evidence>
<evidence type="ECO:0000256" key="6">
    <source>
        <dbReference type="ARBA" id="ARBA00022723"/>
    </source>
</evidence>
<keyword evidence="10" id="KW-1133">Transmembrane helix</keyword>
<keyword evidence="14" id="KW-0325">Glycoprotein</keyword>
<dbReference type="Gene3D" id="3.40.50.410">
    <property type="entry name" value="von Willebrand factor, type A domain"/>
    <property type="match status" value="1"/>
</dbReference>
<dbReference type="InterPro" id="IPR002035">
    <property type="entry name" value="VWF_A"/>
</dbReference>
<name>B3RWX4_TRIAD</name>
<evidence type="ECO:0000256" key="14">
    <source>
        <dbReference type="ARBA" id="ARBA00023180"/>
    </source>
</evidence>
<evidence type="ECO:0000313" key="19">
    <source>
        <dbReference type="Proteomes" id="UP000009022"/>
    </source>
</evidence>
<evidence type="ECO:0000256" key="8">
    <source>
        <dbReference type="ARBA" id="ARBA00022837"/>
    </source>
</evidence>
<dbReference type="PANTHER" id="PTHR10166">
    <property type="entry name" value="VOLTAGE-DEPENDENT CALCIUM CHANNEL SUBUNIT ALPHA-2/DELTA-RELATED"/>
    <property type="match status" value="1"/>
</dbReference>
<evidence type="ECO:0000256" key="5">
    <source>
        <dbReference type="ARBA" id="ARBA00022692"/>
    </source>
</evidence>
<evidence type="ECO:0000256" key="3">
    <source>
        <dbReference type="ARBA" id="ARBA00022568"/>
    </source>
</evidence>
<evidence type="ECO:0000256" key="7">
    <source>
        <dbReference type="ARBA" id="ARBA00022729"/>
    </source>
</evidence>
<evidence type="ECO:0000313" key="18">
    <source>
        <dbReference type="EMBL" id="EDV24771.1"/>
    </source>
</evidence>
<organism evidence="18 19">
    <name type="scientific">Trichoplax adhaerens</name>
    <name type="common">Trichoplax reptans</name>
    <dbReference type="NCBI Taxonomy" id="10228"/>
    <lineage>
        <taxon>Eukaryota</taxon>
        <taxon>Metazoa</taxon>
        <taxon>Placozoa</taxon>
        <taxon>Uniplacotomia</taxon>
        <taxon>Trichoplacea</taxon>
        <taxon>Trichoplacidae</taxon>
        <taxon>Trichoplax</taxon>
    </lineage>
</organism>
<dbReference type="InterPro" id="IPR051173">
    <property type="entry name" value="Ca_channel_alpha-2/delta"/>
</dbReference>
<evidence type="ECO:0000256" key="13">
    <source>
        <dbReference type="ARBA" id="ARBA00023157"/>
    </source>
</evidence>
<dbReference type="PANTHER" id="PTHR10166:SF37">
    <property type="entry name" value="STOLID, ISOFORM H"/>
    <property type="match status" value="1"/>
</dbReference>
<evidence type="ECO:0000256" key="1">
    <source>
        <dbReference type="ARBA" id="ARBA00004479"/>
    </source>
</evidence>
<dbReference type="InterPro" id="IPR036465">
    <property type="entry name" value="vWFA_dom_sf"/>
</dbReference>
<dbReference type="Proteomes" id="UP000009022">
    <property type="component" value="Unassembled WGS sequence"/>
</dbReference>
<dbReference type="STRING" id="10228.B3RWX4"/>
<protein>
    <recommendedName>
        <fullName evidence="17">VWFA domain-containing protein</fullName>
    </recommendedName>
</protein>
<feature type="domain" description="VWFA" evidence="17">
    <location>
        <begin position="233"/>
        <end position="411"/>
    </location>
</feature>
<dbReference type="eggNOG" id="KOG2353">
    <property type="taxonomic scope" value="Eukaryota"/>
</dbReference>
<dbReference type="OrthoDB" id="10054666at2759"/>
<dbReference type="PhylomeDB" id="B3RWX4"/>
<sequence length="1007" mass="113486">MQLLTATLILFIFSTLGQGQWLTNDRVEIWALKLSTELYTLSESLTTVENIVQAYEARNVSAVSLNASDIASQFRQRLGGLLSNKVDALDELINVAEKAYSDYKYNDSLKPGDVQWYNAKKIQLNSTDPVFICNDRFQRSVNANISAIQVPTNVYDGGVNVLNAIEWSNAVDAQFNKNYYSDKTIKWQYFGSATGFFRLHPGAIWRDYNSNGQDLYDCRKRPWYISSSSTAKDVVILLDVSGSMHGMPLDIAKISIQSLIRTFGENDFLNIVFFNKDINLSIPCFKDVVQTSESHKYVFGRALAANILDGGIADFSKAYDYAFQMLQRSRSKQEQKRCHQLIMVFSDGTEERPKAVFDKYNADKQISVITYGIGTVTSRFEALRWMACYNKGKFIRISNVGAIPDNIQKYLTILSNPTALTKENYFTWSPVYTDVSGLGLLTTVAAPVFFRPNVSTYNQSENYLLGVMGSDVPLRDVNATIPYNLLGSNSYCFGVDNNGRIFFHPIIGEQRGYLSDPPDLQMHDLEIVHGNILVQNVTAGGKVVEFKIRYNEQLRKNMLSRLTGMMYVTTTVHLSNSKRVMYMERQYHYGPVLNDSFSFGTVLPKEGCFNFETALTNQEKTEGLALLNSRTRSPLFLQIWRYCSLYSQDESDILFVQRPTLEISNISGIINRISELVFSPNNAGFDECSKDLANRLVLDAIILQQLEDYWTKIAREHAKRNYIFRTFYGSSSGLTKLYQGGSFQCKESLSGDCAISEVPSIPKNTIMADYYRLAVAQINANSFVYLANLDRSSLSVASIEVVKAISLEEDANVGVVGFQMNSVLLFQILIEVIPECITNNSLRCYILDRNGYVVMFARKRMAFHSHKVQIPVREGKFVGVYEPAVVTSLIDKKIMTREEFVTYNQLCNGQKPVNTYTIASSASQILTPFRLSFKILMGWLAQLSTTIIHLAGVFQYWISSTSGVCDAPQSKNTSIYTCALLNNLYIINQNTTTHNGTGICSSCSRNR</sequence>
<dbReference type="OMA" id="NTIMADY"/>
<dbReference type="InterPro" id="IPR013608">
    <property type="entry name" value="VWA_N"/>
</dbReference>
<evidence type="ECO:0000256" key="2">
    <source>
        <dbReference type="ARBA" id="ARBA00022448"/>
    </source>
</evidence>
<dbReference type="Pfam" id="PF00092">
    <property type="entry name" value="VWA"/>
    <property type="match status" value="1"/>
</dbReference>
<feature type="signal peptide" evidence="16">
    <location>
        <begin position="1"/>
        <end position="19"/>
    </location>
</feature>
<evidence type="ECO:0000256" key="12">
    <source>
        <dbReference type="ARBA" id="ARBA00023136"/>
    </source>
</evidence>
<dbReference type="Gene3D" id="3.30.450.20">
    <property type="entry name" value="PAS domain"/>
    <property type="match status" value="1"/>
</dbReference>
<dbReference type="GO" id="GO:0005245">
    <property type="term" value="F:voltage-gated calcium channel activity"/>
    <property type="evidence" value="ECO:0000318"/>
    <property type="project" value="GO_Central"/>
</dbReference>
<keyword evidence="3" id="KW-0109">Calcium transport</keyword>
<dbReference type="CTD" id="6754311"/>
<keyword evidence="8" id="KW-0106">Calcium</keyword>
<dbReference type="InterPro" id="IPR013680">
    <property type="entry name" value="VDCC_a2/dsu"/>
</dbReference>
<dbReference type="FunCoup" id="B3RWX4">
    <property type="interactions" value="860"/>
</dbReference>
<dbReference type="GeneID" id="6754311"/>
<keyword evidence="13" id="KW-1015">Disulfide bond</keyword>
<proteinExistence type="predicted"/>
<dbReference type="GO" id="GO:0046872">
    <property type="term" value="F:metal ion binding"/>
    <property type="evidence" value="ECO:0007669"/>
    <property type="project" value="UniProtKB-KW"/>
</dbReference>
<dbReference type="Pfam" id="PF08399">
    <property type="entry name" value="VWA_N"/>
    <property type="match status" value="1"/>
</dbReference>
<dbReference type="RefSeq" id="XP_002112661.1">
    <property type="nucleotide sequence ID" value="XM_002112625.1"/>
</dbReference>
<dbReference type="GO" id="GO:0005891">
    <property type="term" value="C:voltage-gated calcium channel complex"/>
    <property type="evidence" value="ECO:0000318"/>
    <property type="project" value="GO_Central"/>
</dbReference>
<dbReference type="PROSITE" id="PS50234">
    <property type="entry name" value="VWFA"/>
    <property type="match status" value="1"/>
</dbReference>
<dbReference type="KEGG" id="tad:TRIADDRAFT_56917"/>
<evidence type="ECO:0000256" key="9">
    <source>
        <dbReference type="ARBA" id="ARBA00022882"/>
    </source>
</evidence>
<keyword evidence="12" id="KW-0472">Membrane</keyword>
<gene>
    <name evidence="18" type="ORF">TRIADDRAFT_56917</name>
</gene>
<dbReference type="EMBL" id="DS985245">
    <property type="protein sequence ID" value="EDV24771.1"/>
    <property type="molecule type" value="Genomic_DNA"/>
</dbReference>
<keyword evidence="9" id="KW-0851">Voltage-gated channel</keyword>
<comment type="subcellular location">
    <subcellularLocation>
        <location evidence="1">Membrane</location>
        <topology evidence="1">Single-pass type I membrane protein</topology>
    </subcellularLocation>
</comment>
<dbReference type="HOGENOM" id="CLU_004660_1_1_1"/>
<keyword evidence="5" id="KW-0812">Transmembrane</keyword>
<dbReference type="SMART" id="SM00327">
    <property type="entry name" value="VWA"/>
    <property type="match status" value="1"/>
</dbReference>
<accession>B3RWX4</accession>
<dbReference type="AlphaFoldDB" id="B3RWX4"/>
<keyword evidence="6" id="KW-0479">Metal-binding</keyword>
<keyword evidence="7 16" id="KW-0732">Signal</keyword>
<keyword evidence="11" id="KW-0406">Ion transport</keyword>
<evidence type="ECO:0000256" key="15">
    <source>
        <dbReference type="ARBA" id="ARBA00023303"/>
    </source>
</evidence>
<evidence type="ECO:0000256" key="10">
    <source>
        <dbReference type="ARBA" id="ARBA00022989"/>
    </source>
</evidence>
<feature type="chain" id="PRO_5002798400" description="VWFA domain-containing protein" evidence="16">
    <location>
        <begin position="20"/>
        <end position="1007"/>
    </location>
</feature>
<evidence type="ECO:0000256" key="16">
    <source>
        <dbReference type="SAM" id="SignalP"/>
    </source>
</evidence>